<reference evidence="3" key="1">
    <citation type="journal article" date="2013" name="Science">
        <title>Comparative analysis of bat genomes provides insight into the evolution of flight and immunity.</title>
        <authorList>
            <person name="Zhang G."/>
            <person name="Cowled C."/>
            <person name="Shi Z."/>
            <person name="Huang Z."/>
            <person name="Bishop-Lilly K.A."/>
            <person name="Fang X."/>
            <person name="Wynne J.W."/>
            <person name="Xiong Z."/>
            <person name="Baker M.L."/>
            <person name="Zhao W."/>
            <person name="Tachedjian M."/>
            <person name="Zhu Y."/>
            <person name="Zhou P."/>
            <person name="Jiang X."/>
            <person name="Ng J."/>
            <person name="Yang L."/>
            <person name="Wu L."/>
            <person name="Xiao J."/>
            <person name="Feng Y."/>
            <person name="Chen Y."/>
            <person name="Sun X."/>
            <person name="Zhang Y."/>
            <person name="Marsh G.A."/>
            <person name="Crameri G."/>
            <person name="Broder C.C."/>
            <person name="Frey K.G."/>
            <person name="Wang L.F."/>
            <person name="Wang J."/>
        </authorList>
    </citation>
    <scope>NUCLEOTIDE SEQUENCE [LARGE SCALE GENOMIC DNA]</scope>
</reference>
<dbReference type="AlphaFoldDB" id="L5M012"/>
<name>L5M012_MYODS</name>
<keyword evidence="3" id="KW-1185">Reference proteome</keyword>
<evidence type="ECO:0000313" key="2">
    <source>
        <dbReference type="EMBL" id="ELK31657.1"/>
    </source>
</evidence>
<feature type="region of interest" description="Disordered" evidence="1">
    <location>
        <begin position="124"/>
        <end position="146"/>
    </location>
</feature>
<accession>L5M012</accession>
<evidence type="ECO:0000313" key="3">
    <source>
        <dbReference type="Proteomes" id="UP000010556"/>
    </source>
</evidence>
<feature type="compositionally biased region" description="Low complexity" evidence="1">
    <location>
        <begin position="36"/>
        <end position="47"/>
    </location>
</feature>
<dbReference type="Proteomes" id="UP000010556">
    <property type="component" value="Unassembled WGS sequence"/>
</dbReference>
<organism evidence="2 3">
    <name type="scientific">Myotis davidii</name>
    <name type="common">David's myotis</name>
    <dbReference type="NCBI Taxonomy" id="225400"/>
    <lineage>
        <taxon>Eukaryota</taxon>
        <taxon>Metazoa</taxon>
        <taxon>Chordata</taxon>
        <taxon>Craniata</taxon>
        <taxon>Vertebrata</taxon>
        <taxon>Euteleostomi</taxon>
        <taxon>Mammalia</taxon>
        <taxon>Eutheria</taxon>
        <taxon>Laurasiatheria</taxon>
        <taxon>Chiroptera</taxon>
        <taxon>Yangochiroptera</taxon>
        <taxon>Vespertilionidae</taxon>
        <taxon>Myotis</taxon>
    </lineage>
</organism>
<dbReference type="EMBL" id="KB105967">
    <property type="protein sequence ID" value="ELK31657.1"/>
    <property type="molecule type" value="Genomic_DNA"/>
</dbReference>
<feature type="region of interest" description="Disordered" evidence="1">
    <location>
        <begin position="1"/>
        <end position="47"/>
    </location>
</feature>
<sequence length="170" mass="18705">MKKANQSCETTQTKGLVPAESQLRPRDDDSDLQDEAATLPGLLPGPALPLQRLPAWAAAPRPGIHHSLAPQLLAAAARPGSQVFTPQPEPCQRPPLRVPDRITAALTHQSHLNPLDRWPTRDHMEAQGHEDPGGALRELRERKRQGEIETLLREKHQHRLAASCMPPTGD</sequence>
<proteinExistence type="predicted"/>
<evidence type="ECO:0000256" key="1">
    <source>
        <dbReference type="SAM" id="MobiDB-lite"/>
    </source>
</evidence>
<feature type="compositionally biased region" description="Polar residues" evidence="1">
    <location>
        <begin position="1"/>
        <end position="14"/>
    </location>
</feature>
<gene>
    <name evidence="2" type="ORF">MDA_GLEAN10025322</name>
</gene>
<protein>
    <submittedName>
        <fullName evidence="2">Uncharacterized protein</fullName>
    </submittedName>
</protein>